<dbReference type="InterPro" id="IPR036217">
    <property type="entry name" value="MethylDNA_cys_MeTrfase_DNAb"/>
</dbReference>
<dbReference type="Gene3D" id="1.10.10.10">
    <property type="entry name" value="Winged helix-like DNA-binding domain superfamily/Winged helix DNA-binding domain"/>
    <property type="match status" value="1"/>
</dbReference>
<proteinExistence type="predicted"/>
<comment type="caution">
    <text evidence="3">The sequence shown here is derived from an EMBL/GenBank/DDBJ whole genome shotgun (WGS) entry which is preliminary data.</text>
</comment>
<evidence type="ECO:0000313" key="3">
    <source>
        <dbReference type="EMBL" id="MBZ5963235.1"/>
    </source>
</evidence>
<dbReference type="AlphaFoldDB" id="A0A9Q3SYE2"/>
<evidence type="ECO:0000259" key="2">
    <source>
        <dbReference type="Pfam" id="PF01035"/>
    </source>
</evidence>
<gene>
    <name evidence="3" type="ORF">KIJ12_08795</name>
</gene>
<dbReference type="InterPro" id="IPR014048">
    <property type="entry name" value="MethylDNA_cys_MeTrfase_DNA-bd"/>
</dbReference>
<dbReference type="PANTHER" id="PTHR10815">
    <property type="entry name" value="METHYLATED-DNA--PROTEIN-CYSTEINE METHYLTRANSFERASE"/>
    <property type="match status" value="1"/>
</dbReference>
<dbReference type="CDD" id="cd06445">
    <property type="entry name" value="ATase"/>
    <property type="match status" value="1"/>
</dbReference>
<dbReference type="EMBL" id="JAHBFI010000020">
    <property type="protein sequence ID" value="MBZ5963235.1"/>
    <property type="molecule type" value="Genomic_DNA"/>
</dbReference>
<dbReference type="RefSeq" id="WP_224144422.1">
    <property type="nucleotide sequence ID" value="NZ_JAHBFI010000020.1"/>
</dbReference>
<keyword evidence="1" id="KW-0227">DNA damage</keyword>
<protein>
    <submittedName>
        <fullName evidence="3">Methylated-DNA--[protein]-cysteine S-methyltransferase</fullName>
    </submittedName>
</protein>
<evidence type="ECO:0000256" key="1">
    <source>
        <dbReference type="ARBA" id="ARBA00022763"/>
    </source>
</evidence>
<dbReference type="PANTHER" id="PTHR10815:SF13">
    <property type="entry name" value="METHYLATED-DNA--PROTEIN-CYSTEINE METHYLTRANSFERASE"/>
    <property type="match status" value="1"/>
</dbReference>
<evidence type="ECO:0000313" key="4">
    <source>
        <dbReference type="Proteomes" id="UP000752647"/>
    </source>
</evidence>
<dbReference type="GO" id="GO:0003824">
    <property type="term" value="F:catalytic activity"/>
    <property type="evidence" value="ECO:0007669"/>
    <property type="project" value="InterPro"/>
</dbReference>
<feature type="domain" description="Methylated-DNA-[protein]-cysteine S-methyltransferase DNA binding" evidence="2">
    <location>
        <begin position="79"/>
        <end position="157"/>
    </location>
</feature>
<accession>A0A9Q3SYE2</accession>
<organism evidence="3 4">
    <name type="scientific">Leuconostoc gasicomitatum</name>
    <dbReference type="NCBI Taxonomy" id="115778"/>
    <lineage>
        <taxon>Bacteria</taxon>
        <taxon>Bacillati</taxon>
        <taxon>Bacillota</taxon>
        <taxon>Bacilli</taxon>
        <taxon>Lactobacillales</taxon>
        <taxon>Lactobacillaceae</taxon>
        <taxon>Leuconostoc</taxon>
        <taxon>Leuconostoc gelidum group</taxon>
    </lineage>
</organism>
<dbReference type="InterPro" id="IPR036388">
    <property type="entry name" value="WH-like_DNA-bd_sf"/>
</dbReference>
<dbReference type="Pfam" id="PF01035">
    <property type="entry name" value="DNA_binding_1"/>
    <property type="match status" value="1"/>
</dbReference>
<dbReference type="Proteomes" id="UP000752647">
    <property type="component" value="Unassembled WGS sequence"/>
</dbReference>
<sequence length="174" mass="19845">MIIYDTMAFLDRQLTIFKQDDALVFVSLAIDGVKEFHLFYPNEQVMRATLIEIIDFQRYVTGRASDFSQVKINYLKGTPFQRDVWTAMHEMQPNEILTYGELAIRANHPTAIRAVASAVGKNPLTIINACHRILPKSGGVGQYRYGSEMKQKLRQLDQAMMVSKLTEKSDIITL</sequence>
<dbReference type="NCBIfam" id="TIGR00589">
    <property type="entry name" value="ogt"/>
    <property type="match status" value="1"/>
</dbReference>
<reference evidence="3" key="1">
    <citation type="submission" date="2021-05" db="EMBL/GenBank/DDBJ databases">
        <title>Pangenome of Leuconostoc gelidum warrants species status for Leuconostoc gelidum subsp. gasicomitatum.</title>
        <authorList>
            <person name="Johansson P."/>
            <person name="Sade E."/>
            <person name="Hultman J."/>
            <person name="Auvinen P."/>
            <person name="Bjorkroth J."/>
        </authorList>
    </citation>
    <scope>NUCLEOTIDE SEQUENCE</scope>
    <source>
        <strain evidence="3">A.21.4</strain>
    </source>
</reference>
<dbReference type="SUPFAM" id="SSF46767">
    <property type="entry name" value="Methylated DNA-protein cysteine methyltransferase, C-terminal domain"/>
    <property type="match status" value="1"/>
</dbReference>
<name>A0A9Q3SYE2_9LACO</name>
<dbReference type="GO" id="GO:0006281">
    <property type="term" value="P:DNA repair"/>
    <property type="evidence" value="ECO:0007669"/>
    <property type="project" value="InterPro"/>
</dbReference>